<dbReference type="NCBIfam" id="NF033788">
    <property type="entry name" value="HTH_metalloreg"/>
    <property type="match status" value="1"/>
</dbReference>
<dbReference type="GO" id="GO:0003700">
    <property type="term" value="F:DNA-binding transcription factor activity"/>
    <property type="evidence" value="ECO:0007669"/>
    <property type="project" value="InterPro"/>
</dbReference>
<dbReference type="GO" id="GO:0003677">
    <property type="term" value="F:DNA binding"/>
    <property type="evidence" value="ECO:0007669"/>
    <property type="project" value="UniProtKB-KW"/>
</dbReference>
<dbReference type="InterPro" id="IPR051081">
    <property type="entry name" value="HTH_MetalResp_TranReg"/>
</dbReference>
<keyword evidence="1" id="KW-0805">Transcription regulation</keyword>
<dbReference type="InterPro" id="IPR001845">
    <property type="entry name" value="HTH_ArsR_DNA-bd_dom"/>
</dbReference>
<dbReference type="InterPro" id="IPR036388">
    <property type="entry name" value="WH-like_DNA-bd_sf"/>
</dbReference>
<evidence type="ECO:0000256" key="1">
    <source>
        <dbReference type="ARBA" id="ARBA00023015"/>
    </source>
</evidence>
<dbReference type="PRINTS" id="PR00778">
    <property type="entry name" value="HTHARSR"/>
</dbReference>
<evidence type="ECO:0000259" key="4">
    <source>
        <dbReference type="PROSITE" id="PS50987"/>
    </source>
</evidence>
<evidence type="ECO:0000256" key="2">
    <source>
        <dbReference type="ARBA" id="ARBA00023125"/>
    </source>
</evidence>
<organism evidence="5">
    <name type="scientific">marine sediment metagenome</name>
    <dbReference type="NCBI Taxonomy" id="412755"/>
    <lineage>
        <taxon>unclassified sequences</taxon>
        <taxon>metagenomes</taxon>
        <taxon>ecological metagenomes</taxon>
    </lineage>
</organism>
<dbReference type="InterPro" id="IPR011991">
    <property type="entry name" value="ArsR-like_HTH"/>
</dbReference>
<dbReference type="PANTHER" id="PTHR33154">
    <property type="entry name" value="TRANSCRIPTIONAL REGULATOR, ARSR FAMILY"/>
    <property type="match status" value="1"/>
</dbReference>
<protein>
    <recommendedName>
        <fullName evidence="4">HTH arsR-type domain-containing protein</fullName>
    </recommendedName>
</protein>
<evidence type="ECO:0000256" key="3">
    <source>
        <dbReference type="ARBA" id="ARBA00023163"/>
    </source>
</evidence>
<gene>
    <name evidence="5" type="ORF">S01H1_17780</name>
</gene>
<comment type="caution">
    <text evidence="5">The sequence shown here is derived from an EMBL/GenBank/DDBJ whole genome shotgun (WGS) entry which is preliminary data.</text>
</comment>
<dbReference type="InterPro" id="IPR036390">
    <property type="entry name" value="WH_DNA-bd_sf"/>
</dbReference>
<dbReference type="PROSITE" id="PS50987">
    <property type="entry name" value="HTH_ARSR_2"/>
    <property type="match status" value="1"/>
</dbReference>
<evidence type="ECO:0000313" key="5">
    <source>
        <dbReference type="EMBL" id="GAF74889.1"/>
    </source>
</evidence>
<accession>X0S1E9</accession>
<dbReference type="SMART" id="SM00418">
    <property type="entry name" value="HTH_ARSR"/>
    <property type="match status" value="1"/>
</dbReference>
<dbReference type="SUPFAM" id="SSF46785">
    <property type="entry name" value="Winged helix' DNA-binding domain"/>
    <property type="match status" value="1"/>
</dbReference>
<keyword evidence="2" id="KW-0238">DNA-binding</keyword>
<reference evidence="5" key="1">
    <citation type="journal article" date="2014" name="Front. Microbiol.">
        <title>High frequency of phylogenetically diverse reductive dehalogenase-homologous genes in deep subseafloor sedimentary metagenomes.</title>
        <authorList>
            <person name="Kawai M."/>
            <person name="Futagami T."/>
            <person name="Toyoda A."/>
            <person name="Takaki Y."/>
            <person name="Nishi S."/>
            <person name="Hori S."/>
            <person name="Arai W."/>
            <person name="Tsubouchi T."/>
            <person name="Morono Y."/>
            <person name="Uchiyama I."/>
            <person name="Ito T."/>
            <person name="Fujiyama A."/>
            <person name="Inagaki F."/>
            <person name="Takami H."/>
        </authorList>
    </citation>
    <scope>NUCLEOTIDE SEQUENCE</scope>
    <source>
        <strain evidence="5">Expedition CK06-06</strain>
    </source>
</reference>
<dbReference type="EMBL" id="BARS01009456">
    <property type="protein sequence ID" value="GAF74889.1"/>
    <property type="molecule type" value="Genomic_DNA"/>
</dbReference>
<feature type="domain" description="HTH arsR-type" evidence="4">
    <location>
        <begin position="1"/>
        <end position="103"/>
    </location>
</feature>
<dbReference type="Gene3D" id="1.10.10.10">
    <property type="entry name" value="Winged helix-like DNA-binding domain superfamily/Winged helix DNA-binding domain"/>
    <property type="match status" value="1"/>
</dbReference>
<keyword evidence="3" id="KW-0804">Transcription</keyword>
<dbReference type="Pfam" id="PF01022">
    <property type="entry name" value="HTH_5"/>
    <property type="match status" value="1"/>
</dbReference>
<dbReference type="CDD" id="cd00090">
    <property type="entry name" value="HTH_ARSR"/>
    <property type="match status" value="1"/>
</dbReference>
<proteinExistence type="predicted"/>
<name>X0S1E9_9ZZZZ</name>
<dbReference type="AlphaFoldDB" id="X0S1E9"/>
<sequence>MTEHNLKNIERIVKALADKNRIRIIYLIKAKQVLCVCEITYIIGLSQPTISSHLKLLENAGLIESHKDGLWVNYNINSQLDAASSGYIEIIYKNLEKDKQIVSDLKKLKNINRAMICRKKA</sequence>
<dbReference type="PANTHER" id="PTHR33154:SF33">
    <property type="entry name" value="TRANSCRIPTIONAL REPRESSOR SDPR"/>
    <property type="match status" value="1"/>
</dbReference>